<sequence>MKPPTFHYNKKKNVGSRPWVVKVGILTCRTRRLQNLAFPFLWKGSNRGAVFYRRMPRVEGDGIKRKPAVTSARARKKILDGICVQLSALQNRKHDRKSGLEKKERDEFTTNNASLGIIGPGKGSVAPNTVVSAAPTTQYAPNTRRLPPIFAEHRQITVNIETVCNELKRDLVKLEARFSRRRCVKQGDSLEGSETHPLMRVVARAAAAKHKERMKEGLVMVTGGASEALGGASAEMVENYCSEVQHREDICRVRAAAADEGLRDDQSVVDYAGEPDVPLYVPNRTIRAEIEAMEDSLKKIGECVNTMFFIDEQDSGNQWWESAMMIREMKANSIRMNYHARNVLKWFIRAQEHFLIDAVMKNEYSERCRSDLLYMREQIALFSERIDRSKELQEKAKGEIAMLKEWICEATHFRSEMLEKLLEVAQSRHLLHPECKDVQRAELMLLLEHTTWPQTLQEDVERVKQWVRENVNPIDV</sequence>
<reference evidence="1" key="1">
    <citation type="journal article" date="2012" name="Proc. Natl. Acad. Sci. U.S.A.">
        <title>Antigenic diversity is generated by distinct evolutionary mechanisms in African trypanosome species.</title>
        <authorList>
            <person name="Jackson A.P."/>
            <person name="Berry A."/>
            <person name="Aslett M."/>
            <person name="Allison H.C."/>
            <person name="Burton P."/>
            <person name="Vavrova-Anderson J."/>
            <person name="Brown R."/>
            <person name="Browne H."/>
            <person name="Corton N."/>
            <person name="Hauser H."/>
            <person name="Gamble J."/>
            <person name="Gilderthorp R."/>
            <person name="Marcello L."/>
            <person name="McQuillan J."/>
            <person name="Otto T.D."/>
            <person name="Quail M.A."/>
            <person name="Sanders M.J."/>
            <person name="van Tonder A."/>
            <person name="Ginger M.L."/>
            <person name="Field M.C."/>
            <person name="Barry J.D."/>
            <person name="Hertz-Fowler C."/>
            <person name="Berriman M."/>
        </authorList>
    </citation>
    <scope>NUCLEOTIDE SEQUENCE</scope>
    <source>
        <strain evidence="1">Y486</strain>
    </source>
</reference>
<name>G0TRT2_TRYVY</name>
<organism evidence="1">
    <name type="scientific">Trypanosoma vivax (strain Y486)</name>
    <dbReference type="NCBI Taxonomy" id="1055687"/>
    <lineage>
        <taxon>Eukaryota</taxon>
        <taxon>Discoba</taxon>
        <taxon>Euglenozoa</taxon>
        <taxon>Kinetoplastea</taxon>
        <taxon>Metakinetoplastina</taxon>
        <taxon>Trypanosomatida</taxon>
        <taxon>Trypanosomatidae</taxon>
        <taxon>Trypanosoma</taxon>
        <taxon>Duttonella</taxon>
    </lineage>
</organism>
<evidence type="ECO:0000313" key="1">
    <source>
        <dbReference type="EMBL" id="CCC46654.1"/>
    </source>
</evidence>
<proteinExistence type="predicted"/>
<dbReference type="EMBL" id="HE573018">
    <property type="protein sequence ID" value="CCC46654.1"/>
    <property type="molecule type" value="Genomic_DNA"/>
</dbReference>
<accession>G0TRT2</accession>
<protein>
    <submittedName>
        <fullName evidence="1">Uncharacterized protein</fullName>
    </submittedName>
</protein>
<dbReference type="VEuPathDB" id="TriTrypDB:TvY486_0200660"/>
<gene>
    <name evidence="1" type="ORF">TVY486_0200660</name>
</gene>
<dbReference type="AlphaFoldDB" id="G0TRT2"/>